<evidence type="ECO:0000256" key="5">
    <source>
        <dbReference type="SAM" id="SignalP"/>
    </source>
</evidence>
<dbReference type="PANTHER" id="PTHR43900">
    <property type="entry name" value="GLUTATHIONE S-TRANSFERASE RHO"/>
    <property type="match status" value="1"/>
</dbReference>
<dbReference type="FunFam" id="1.20.1050.10:FF:000004">
    <property type="entry name" value="Glutathione S-transferase F2"/>
    <property type="match status" value="1"/>
</dbReference>
<gene>
    <name evidence="8" type="ORF">M378DRAFT_16739</name>
</gene>
<dbReference type="InterPro" id="IPR004045">
    <property type="entry name" value="Glutathione_S-Trfase_N"/>
</dbReference>
<keyword evidence="3" id="KW-0808">Transferase</keyword>
<feature type="signal peptide" evidence="5">
    <location>
        <begin position="1"/>
        <end position="27"/>
    </location>
</feature>
<dbReference type="EC" id="2.5.1.18" evidence="2"/>
<evidence type="ECO:0000256" key="4">
    <source>
        <dbReference type="ARBA" id="ARBA00047960"/>
    </source>
</evidence>
<dbReference type="SUPFAM" id="SSF47616">
    <property type="entry name" value="GST C-terminal domain-like"/>
    <property type="match status" value="1"/>
</dbReference>
<evidence type="ECO:0000256" key="2">
    <source>
        <dbReference type="ARBA" id="ARBA00012452"/>
    </source>
</evidence>
<dbReference type="Pfam" id="PF00043">
    <property type="entry name" value="GST_C"/>
    <property type="match status" value="1"/>
</dbReference>
<dbReference type="PROSITE" id="PS50404">
    <property type="entry name" value="GST_NTER"/>
    <property type="match status" value="1"/>
</dbReference>
<protein>
    <recommendedName>
        <fullName evidence="2">glutathione transferase</fullName>
        <ecNumber evidence="2">2.5.1.18</ecNumber>
    </recommendedName>
</protein>
<dbReference type="GO" id="GO:0009636">
    <property type="term" value="P:response to toxic substance"/>
    <property type="evidence" value="ECO:0007669"/>
    <property type="project" value="UniProtKB-ARBA"/>
</dbReference>
<dbReference type="SFLD" id="SFLDG00358">
    <property type="entry name" value="Main_(cytGST)"/>
    <property type="match status" value="1"/>
</dbReference>
<dbReference type="InterPro" id="IPR034347">
    <property type="entry name" value="GST_Phi_C"/>
</dbReference>
<dbReference type="SFLD" id="SFLDS00019">
    <property type="entry name" value="Glutathione_Transferase_(cytos"/>
    <property type="match status" value="1"/>
</dbReference>
<sequence>MVLKLHGIPRSMWVMLIAAVLHETNVSFELVVVDMAKKDHKLPQYLDKHPFGEVPYVDDDGFILYESRAICRYIIAKYGGQGPELIPKDLKKNALFEQAASSEAANFSPPAFAIFFEKVIKKHIGQETDEVAVEKHRSTLDGKLDGYERILSKQKYIAGDEFTLADLFHLPCGTFLSMTGSGDLIEKRPNVKRWLDDISSRPSWQAVKDGVQSS</sequence>
<dbReference type="InterPro" id="IPR036249">
    <property type="entry name" value="Thioredoxin-like_sf"/>
</dbReference>
<dbReference type="InterPro" id="IPR036282">
    <property type="entry name" value="Glutathione-S-Trfase_C_sf"/>
</dbReference>
<dbReference type="CDD" id="cd03187">
    <property type="entry name" value="GST_C_Phi"/>
    <property type="match status" value="1"/>
</dbReference>
<dbReference type="PANTHER" id="PTHR43900:SF3">
    <property type="entry name" value="GLUTATHIONE S-TRANSFERASE RHO"/>
    <property type="match status" value="1"/>
</dbReference>
<comment type="similarity">
    <text evidence="1">Belongs to the GST superfamily. Phi family.</text>
</comment>
<evidence type="ECO:0000313" key="9">
    <source>
        <dbReference type="Proteomes" id="UP000054549"/>
    </source>
</evidence>
<dbReference type="AlphaFoldDB" id="A0A0C2WKV6"/>
<keyword evidence="5" id="KW-0732">Signal</keyword>
<evidence type="ECO:0000256" key="3">
    <source>
        <dbReference type="ARBA" id="ARBA00022679"/>
    </source>
</evidence>
<dbReference type="PROSITE" id="PS50405">
    <property type="entry name" value="GST_CTER"/>
    <property type="match status" value="1"/>
</dbReference>
<feature type="domain" description="GST C-terminal" evidence="7">
    <location>
        <begin position="89"/>
        <end position="214"/>
    </location>
</feature>
<name>A0A0C2WKV6_AMAMK</name>
<dbReference type="Proteomes" id="UP000054549">
    <property type="component" value="Unassembled WGS sequence"/>
</dbReference>
<dbReference type="FunCoup" id="A0A0C2WKV6">
    <property type="interactions" value="295"/>
</dbReference>
<dbReference type="GO" id="GO:0004364">
    <property type="term" value="F:glutathione transferase activity"/>
    <property type="evidence" value="ECO:0007669"/>
    <property type="project" value="UniProtKB-EC"/>
</dbReference>
<comment type="catalytic activity">
    <reaction evidence="4">
        <text>RX + glutathione = an S-substituted glutathione + a halide anion + H(+)</text>
        <dbReference type="Rhea" id="RHEA:16437"/>
        <dbReference type="ChEBI" id="CHEBI:15378"/>
        <dbReference type="ChEBI" id="CHEBI:16042"/>
        <dbReference type="ChEBI" id="CHEBI:17792"/>
        <dbReference type="ChEBI" id="CHEBI:57925"/>
        <dbReference type="ChEBI" id="CHEBI:90779"/>
        <dbReference type="EC" id="2.5.1.18"/>
    </reaction>
</comment>
<evidence type="ECO:0000313" key="8">
    <source>
        <dbReference type="EMBL" id="KIL56808.1"/>
    </source>
</evidence>
<proteinExistence type="inferred from homology"/>
<dbReference type="OrthoDB" id="249703at2759"/>
<dbReference type="EMBL" id="KN818398">
    <property type="protein sequence ID" value="KIL56808.1"/>
    <property type="molecule type" value="Genomic_DNA"/>
</dbReference>
<dbReference type="InterPro" id="IPR004046">
    <property type="entry name" value="GST_C"/>
</dbReference>
<dbReference type="HOGENOM" id="CLU_011226_5_1_1"/>
<evidence type="ECO:0000259" key="7">
    <source>
        <dbReference type="PROSITE" id="PS50405"/>
    </source>
</evidence>
<organism evidence="8 9">
    <name type="scientific">Amanita muscaria (strain Koide BX008)</name>
    <dbReference type="NCBI Taxonomy" id="946122"/>
    <lineage>
        <taxon>Eukaryota</taxon>
        <taxon>Fungi</taxon>
        <taxon>Dikarya</taxon>
        <taxon>Basidiomycota</taxon>
        <taxon>Agaricomycotina</taxon>
        <taxon>Agaricomycetes</taxon>
        <taxon>Agaricomycetidae</taxon>
        <taxon>Agaricales</taxon>
        <taxon>Pluteineae</taxon>
        <taxon>Amanitaceae</taxon>
        <taxon>Amanita</taxon>
    </lineage>
</organism>
<dbReference type="STRING" id="946122.A0A0C2WKV6"/>
<dbReference type="InterPro" id="IPR040079">
    <property type="entry name" value="Glutathione_S-Trfase"/>
</dbReference>
<dbReference type="SUPFAM" id="SSF52833">
    <property type="entry name" value="Thioredoxin-like"/>
    <property type="match status" value="1"/>
</dbReference>
<evidence type="ECO:0000256" key="1">
    <source>
        <dbReference type="ARBA" id="ARBA00010128"/>
    </source>
</evidence>
<dbReference type="Pfam" id="PF02798">
    <property type="entry name" value="GST_N"/>
    <property type="match status" value="1"/>
</dbReference>
<dbReference type="InterPro" id="IPR010987">
    <property type="entry name" value="Glutathione-S-Trfase_C-like"/>
</dbReference>
<dbReference type="GO" id="GO:0005737">
    <property type="term" value="C:cytoplasm"/>
    <property type="evidence" value="ECO:0007669"/>
    <property type="project" value="TreeGrafter"/>
</dbReference>
<reference evidence="8 9" key="1">
    <citation type="submission" date="2014-04" db="EMBL/GenBank/DDBJ databases">
        <title>Evolutionary Origins and Diversification of the Mycorrhizal Mutualists.</title>
        <authorList>
            <consortium name="DOE Joint Genome Institute"/>
            <consortium name="Mycorrhizal Genomics Consortium"/>
            <person name="Kohler A."/>
            <person name="Kuo A."/>
            <person name="Nagy L.G."/>
            <person name="Floudas D."/>
            <person name="Copeland A."/>
            <person name="Barry K.W."/>
            <person name="Cichocki N."/>
            <person name="Veneault-Fourrey C."/>
            <person name="LaButti K."/>
            <person name="Lindquist E.A."/>
            <person name="Lipzen A."/>
            <person name="Lundell T."/>
            <person name="Morin E."/>
            <person name="Murat C."/>
            <person name="Riley R."/>
            <person name="Ohm R."/>
            <person name="Sun H."/>
            <person name="Tunlid A."/>
            <person name="Henrissat B."/>
            <person name="Grigoriev I.V."/>
            <person name="Hibbett D.S."/>
            <person name="Martin F."/>
        </authorList>
    </citation>
    <scope>NUCLEOTIDE SEQUENCE [LARGE SCALE GENOMIC DNA]</scope>
    <source>
        <strain evidence="8 9">Koide BX008</strain>
    </source>
</reference>
<dbReference type="FunFam" id="3.40.30.10:FF:000016">
    <property type="entry name" value="Glutathione S-transferase F2"/>
    <property type="match status" value="1"/>
</dbReference>
<feature type="domain" description="GST N-terminal" evidence="6">
    <location>
        <begin position="1"/>
        <end position="82"/>
    </location>
</feature>
<dbReference type="Gene3D" id="3.40.30.10">
    <property type="entry name" value="Glutaredoxin"/>
    <property type="match status" value="1"/>
</dbReference>
<dbReference type="Gene3D" id="1.20.1050.10">
    <property type="match status" value="1"/>
</dbReference>
<accession>A0A0C2WKV6</accession>
<feature type="chain" id="PRO_5002158130" description="glutathione transferase" evidence="5">
    <location>
        <begin position="28"/>
        <end position="214"/>
    </location>
</feature>
<dbReference type="SFLD" id="SFLDG01154">
    <property type="entry name" value="Main.5:_Phi-like"/>
    <property type="match status" value="1"/>
</dbReference>
<dbReference type="InParanoid" id="A0A0C2WKV6"/>
<dbReference type="GO" id="GO:0043295">
    <property type="term" value="F:glutathione binding"/>
    <property type="evidence" value="ECO:0007669"/>
    <property type="project" value="TreeGrafter"/>
</dbReference>
<evidence type="ECO:0000259" key="6">
    <source>
        <dbReference type="PROSITE" id="PS50404"/>
    </source>
</evidence>
<keyword evidence="9" id="KW-1185">Reference proteome</keyword>
<dbReference type="GO" id="GO:0006749">
    <property type="term" value="P:glutathione metabolic process"/>
    <property type="evidence" value="ECO:0007669"/>
    <property type="project" value="TreeGrafter"/>
</dbReference>